<dbReference type="RefSeq" id="WP_191694131.1">
    <property type="nucleotide sequence ID" value="NZ_JACSQN010000005.1"/>
</dbReference>
<sequence length="104" mass="11861">MKLSIEQVQKLADAQKSYNELYETIGFCAIRENGVHMVDMDFIETFETFAVTDDGGEDYPFELSAVVDSVQFFTILNAEELAELETTHPDKFEYISKALQHEPS</sequence>
<protein>
    <submittedName>
        <fullName evidence="1">Uncharacterized protein</fullName>
    </submittedName>
</protein>
<gene>
    <name evidence="1" type="ORF">H9649_07625</name>
</gene>
<organism evidence="1 2">
    <name type="scientific">Sporosarcina quadrami</name>
    <dbReference type="NCBI Taxonomy" id="2762234"/>
    <lineage>
        <taxon>Bacteria</taxon>
        <taxon>Bacillati</taxon>
        <taxon>Bacillota</taxon>
        <taxon>Bacilli</taxon>
        <taxon>Bacillales</taxon>
        <taxon>Caryophanaceae</taxon>
        <taxon>Sporosarcina</taxon>
    </lineage>
</organism>
<dbReference type="Proteomes" id="UP000626786">
    <property type="component" value="Unassembled WGS sequence"/>
</dbReference>
<dbReference type="EMBL" id="JACSQN010000005">
    <property type="protein sequence ID" value="MBD7984444.1"/>
    <property type="molecule type" value="Genomic_DNA"/>
</dbReference>
<reference evidence="1 2" key="1">
    <citation type="submission" date="2020-08" db="EMBL/GenBank/DDBJ databases">
        <title>A Genomic Blueprint of the Chicken Gut Microbiome.</title>
        <authorList>
            <person name="Gilroy R."/>
            <person name="Ravi A."/>
            <person name="Getino M."/>
            <person name="Pursley I."/>
            <person name="Horton D.L."/>
            <person name="Alikhan N.-F."/>
            <person name="Baker D."/>
            <person name="Gharbi K."/>
            <person name="Hall N."/>
            <person name="Watson M."/>
            <person name="Adriaenssens E.M."/>
            <person name="Foster-Nyarko E."/>
            <person name="Jarju S."/>
            <person name="Secka A."/>
            <person name="Antonio M."/>
            <person name="Oren A."/>
            <person name="Chaudhuri R."/>
            <person name="La Ragione R.M."/>
            <person name="Hildebrand F."/>
            <person name="Pallen M.J."/>
        </authorList>
    </citation>
    <scope>NUCLEOTIDE SEQUENCE [LARGE SCALE GENOMIC DNA]</scope>
    <source>
        <strain evidence="1 2">Sa2YVA2</strain>
    </source>
</reference>
<evidence type="ECO:0000313" key="1">
    <source>
        <dbReference type="EMBL" id="MBD7984444.1"/>
    </source>
</evidence>
<name>A0ABR8U8T3_9BACL</name>
<comment type="caution">
    <text evidence="1">The sequence shown here is derived from an EMBL/GenBank/DDBJ whole genome shotgun (WGS) entry which is preliminary data.</text>
</comment>
<keyword evidence="2" id="KW-1185">Reference proteome</keyword>
<accession>A0ABR8U8T3</accession>
<proteinExistence type="predicted"/>
<evidence type="ECO:0000313" key="2">
    <source>
        <dbReference type="Proteomes" id="UP000626786"/>
    </source>
</evidence>